<name>A0A2P6VFF6_9CHLO</name>
<comment type="caution">
    <text evidence="12">The sequence shown here is derived from an EMBL/GenBank/DDBJ whole genome shotgun (WGS) entry which is preliminary data.</text>
</comment>
<evidence type="ECO:0000256" key="3">
    <source>
        <dbReference type="ARBA" id="ARBA00022448"/>
    </source>
</evidence>
<keyword evidence="8 11" id="KW-1133">Transmembrane helix</keyword>
<feature type="region of interest" description="Disordered" evidence="10">
    <location>
        <begin position="52"/>
        <end position="97"/>
    </location>
</feature>
<protein>
    <submittedName>
        <fullName evidence="12">Vesicle transport USE1-like</fullName>
    </submittedName>
</protein>
<keyword evidence="7" id="KW-0653">Protein transport</keyword>
<evidence type="ECO:0000256" key="7">
    <source>
        <dbReference type="ARBA" id="ARBA00022927"/>
    </source>
</evidence>
<dbReference type="STRING" id="554055.A0A2P6VFF6"/>
<comment type="subcellular location">
    <subcellularLocation>
        <location evidence="1">Endoplasmic reticulum membrane</location>
        <topology evidence="1">Single-pass type IV membrane protein</topology>
    </subcellularLocation>
</comment>
<evidence type="ECO:0000256" key="1">
    <source>
        <dbReference type="ARBA" id="ARBA00004163"/>
    </source>
</evidence>
<evidence type="ECO:0000256" key="4">
    <source>
        <dbReference type="ARBA" id="ARBA00022692"/>
    </source>
</evidence>
<keyword evidence="3" id="KW-0813">Transport</keyword>
<evidence type="ECO:0000256" key="11">
    <source>
        <dbReference type="SAM" id="Phobius"/>
    </source>
</evidence>
<evidence type="ECO:0000256" key="2">
    <source>
        <dbReference type="ARBA" id="ARBA00007891"/>
    </source>
</evidence>
<keyword evidence="9 11" id="KW-0472">Membrane</keyword>
<dbReference type="InterPro" id="IPR019150">
    <property type="entry name" value="Vesicle_transport_protein_Use1"/>
</dbReference>
<evidence type="ECO:0000256" key="5">
    <source>
        <dbReference type="ARBA" id="ARBA00022824"/>
    </source>
</evidence>
<dbReference type="PANTHER" id="PTHR13050:SF7">
    <property type="entry name" value="VESICLE TRANSPORT PROTEIN USE1"/>
    <property type="match status" value="1"/>
</dbReference>
<sequence>MEDADDGPLPSPASGLFLEVSFRRLLASCEDIVAGTSIARPDLIGTWRRSPVFHHMPQPAPPQAQQQPAGFGGGMPPSPPPRRVQPPAGEQTSRLQTQQQLHEDLTEELAGLAARLKDNTLAIEGKLKERGTLLDGTEGALDSSLQQTRKSKESATAIHRKGRVNFCLTLLIMLMVGLVFAAMYVFIKVTRFAGYRAAPPAAAPVPAPVPASATFEPPLGGRTGGGLLDAGDIPVYENHGLEL</sequence>
<evidence type="ECO:0000256" key="9">
    <source>
        <dbReference type="ARBA" id="ARBA00023136"/>
    </source>
</evidence>
<dbReference type="AlphaFoldDB" id="A0A2P6VFF6"/>
<evidence type="ECO:0000313" key="12">
    <source>
        <dbReference type="EMBL" id="PSC72822.1"/>
    </source>
</evidence>
<dbReference type="GO" id="GO:0006890">
    <property type="term" value="P:retrograde vesicle-mediated transport, Golgi to endoplasmic reticulum"/>
    <property type="evidence" value="ECO:0007669"/>
    <property type="project" value="TreeGrafter"/>
</dbReference>
<dbReference type="GO" id="GO:0015031">
    <property type="term" value="P:protein transport"/>
    <property type="evidence" value="ECO:0007669"/>
    <property type="project" value="UniProtKB-KW"/>
</dbReference>
<feature type="transmembrane region" description="Helical" evidence="11">
    <location>
        <begin position="168"/>
        <end position="187"/>
    </location>
</feature>
<keyword evidence="4 11" id="KW-0812">Transmembrane</keyword>
<reference evidence="12 13" key="1">
    <citation type="journal article" date="2018" name="Plant J.">
        <title>Genome sequences of Chlorella sorokiniana UTEX 1602 and Micractinium conductrix SAG 241.80: implications to maltose excretion by a green alga.</title>
        <authorList>
            <person name="Arriola M.B."/>
            <person name="Velmurugan N."/>
            <person name="Zhang Y."/>
            <person name="Plunkett M.H."/>
            <person name="Hondzo H."/>
            <person name="Barney B.M."/>
        </authorList>
    </citation>
    <scope>NUCLEOTIDE SEQUENCE [LARGE SCALE GENOMIC DNA]</scope>
    <source>
        <strain evidence="12 13">SAG 241.80</strain>
    </source>
</reference>
<evidence type="ECO:0000256" key="8">
    <source>
        <dbReference type="ARBA" id="ARBA00022989"/>
    </source>
</evidence>
<comment type="similarity">
    <text evidence="2">Belongs to the USE1 family.</text>
</comment>
<dbReference type="PANTHER" id="PTHR13050">
    <property type="entry name" value="USE1-LIKE PROTEIN"/>
    <property type="match status" value="1"/>
</dbReference>
<dbReference type="Pfam" id="PF09753">
    <property type="entry name" value="Use1"/>
    <property type="match status" value="1"/>
</dbReference>
<dbReference type="EMBL" id="LHPF02000009">
    <property type="protein sequence ID" value="PSC72822.1"/>
    <property type="molecule type" value="Genomic_DNA"/>
</dbReference>
<gene>
    <name evidence="12" type="ORF">C2E20_4061</name>
</gene>
<dbReference type="GO" id="GO:0005484">
    <property type="term" value="F:SNAP receptor activity"/>
    <property type="evidence" value="ECO:0007669"/>
    <property type="project" value="TreeGrafter"/>
</dbReference>
<evidence type="ECO:0000256" key="6">
    <source>
        <dbReference type="ARBA" id="ARBA00022892"/>
    </source>
</evidence>
<evidence type="ECO:0000256" key="10">
    <source>
        <dbReference type="SAM" id="MobiDB-lite"/>
    </source>
</evidence>
<organism evidence="12 13">
    <name type="scientific">Micractinium conductrix</name>
    <dbReference type="NCBI Taxonomy" id="554055"/>
    <lineage>
        <taxon>Eukaryota</taxon>
        <taxon>Viridiplantae</taxon>
        <taxon>Chlorophyta</taxon>
        <taxon>core chlorophytes</taxon>
        <taxon>Trebouxiophyceae</taxon>
        <taxon>Chlorellales</taxon>
        <taxon>Chlorellaceae</taxon>
        <taxon>Chlorella clade</taxon>
        <taxon>Micractinium</taxon>
    </lineage>
</organism>
<accession>A0A2P6VFF6</accession>
<dbReference type="OrthoDB" id="4506189at2759"/>
<proteinExistence type="inferred from homology"/>
<keyword evidence="13" id="KW-1185">Reference proteome</keyword>
<dbReference type="GO" id="GO:0031201">
    <property type="term" value="C:SNARE complex"/>
    <property type="evidence" value="ECO:0007669"/>
    <property type="project" value="TreeGrafter"/>
</dbReference>
<keyword evidence="5" id="KW-0256">Endoplasmic reticulum</keyword>
<keyword evidence="6" id="KW-0931">ER-Golgi transport</keyword>
<dbReference type="GO" id="GO:0005789">
    <property type="term" value="C:endoplasmic reticulum membrane"/>
    <property type="evidence" value="ECO:0007669"/>
    <property type="project" value="UniProtKB-SubCell"/>
</dbReference>
<evidence type="ECO:0000313" key="13">
    <source>
        <dbReference type="Proteomes" id="UP000239649"/>
    </source>
</evidence>
<dbReference type="Proteomes" id="UP000239649">
    <property type="component" value="Unassembled WGS sequence"/>
</dbReference>
<dbReference type="CDD" id="cd15860">
    <property type="entry name" value="SNARE_USE1"/>
    <property type="match status" value="1"/>
</dbReference>